<keyword evidence="7 12" id="KW-0662">Pyridine nucleotide biosynthesis</keyword>
<dbReference type="Gene3D" id="3.90.700.10">
    <property type="entry name" value="Succinate dehydrogenase/fumarate reductase flavoprotein, catalytic domain"/>
    <property type="match status" value="1"/>
</dbReference>
<dbReference type="Gene3D" id="3.50.50.60">
    <property type="entry name" value="FAD/NAD(P)-binding domain"/>
    <property type="match status" value="1"/>
</dbReference>
<evidence type="ECO:0000256" key="3">
    <source>
        <dbReference type="ARBA" id="ARBA00008562"/>
    </source>
</evidence>
<comment type="similarity">
    <text evidence="3 12">Belongs to the FAD-dependent oxidoreductase 2 family. NadB subfamily.</text>
</comment>
<evidence type="ECO:0000256" key="5">
    <source>
        <dbReference type="ARBA" id="ARBA00021901"/>
    </source>
</evidence>
<evidence type="ECO:0000256" key="4">
    <source>
        <dbReference type="ARBA" id="ARBA00012173"/>
    </source>
</evidence>
<keyword evidence="6 12" id="KW-0285">Flavoprotein</keyword>
<accession>A0ABW3KZV8</accession>
<evidence type="ECO:0000256" key="10">
    <source>
        <dbReference type="ARBA" id="ARBA00048305"/>
    </source>
</evidence>
<sequence>MNYDVIVIGSGIAALQLVANLRTDLNVIVLTKSKLSTSNSSMAQGGIAAAIGSEDDTYTHFVDTMEAGNRLNDQQAVYKLTKAAPSIIEDLIQRGCSFDQKEDGALALGLEGAHRHHRILHSGGDQTGKSIVKCLRDQIGNNVTVIENLFVFELLIGQDQKCYGVKGKDGQEDIHTFYSNHVVLATGGCGNVYALTSNAATVTGDGLALAYQAGAALMDMEFIQFHPTMLYIQGRTKGLISEAVRGEGAVLVTDEGRTIMDHHPLGDLAPRHIVSQRLYETMKKGKSVYLDIRSIDNFDQRFPTISKLCISNGISLSEGLIPVAPGAHFLMGGIQTDEKGSTTVQGLYAIGEVACTGVHGANRLASNSLLEGLVYGKKLATHLNKIAGETNSESVLSLKTKQRARCLPYSLPPLKTLQQQMMQHVGIVRTMEGLRAHQQWLETFNLEPLLDMELEALSKHDISLVFSLITAWLITSSASQRTESRGAHFMNDYPFEQKAWKQKHIVQQRRKVKEDTDESIEAATFT</sequence>
<comment type="subcellular location">
    <subcellularLocation>
        <location evidence="12">Cytoplasm</location>
    </subcellularLocation>
</comment>
<evidence type="ECO:0000313" key="15">
    <source>
        <dbReference type="EMBL" id="MFD1019381.1"/>
    </source>
</evidence>
<feature type="domain" description="FAD-dependent oxidoreductase 2 FAD-binding" evidence="13">
    <location>
        <begin position="4"/>
        <end position="369"/>
    </location>
</feature>
<dbReference type="EC" id="1.4.3.16" evidence="4 11"/>
<dbReference type="GO" id="GO:0008734">
    <property type="term" value="F:L-aspartate oxidase activity"/>
    <property type="evidence" value="ECO:0007669"/>
    <property type="project" value="UniProtKB-EC"/>
</dbReference>
<evidence type="ECO:0000259" key="14">
    <source>
        <dbReference type="Pfam" id="PF02910"/>
    </source>
</evidence>
<dbReference type="InterPro" id="IPR036188">
    <property type="entry name" value="FAD/NAD-bd_sf"/>
</dbReference>
<gene>
    <name evidence="15" type="primary">nadB</name>
    <name evidence="15" type="ORF">ACFQ2J_09380</name>
</gene>
<dbReference type="SUPFAM" id="SSF51905">
    <property type="entry name" value="FAD/NAD(P)-binding domain"/>
    <property type="match status" value="1"/>
</dbReference>
<dbReference type="InterPro" id="IPR037099">
    <property type="entry name" value="Fum_R/Succ_DH_flav-like_C_sf"/>
</dbReference>
<dbReference type="InterPro" id="IPR027477">
    <property type="entry name" value="Succ_DH/fumarate_Rdtase_cat_sf"/>
</dbReference>
<evidence type="ECO:0000256" key="6">
    <source>
        <dbReference type="ARBA" id="ARBA00022630"/>
    </source>
</evidence>
<dbReference type="NCBIfam" id="TIGR00551">
    <property type="entry name" value="nadB"/>
    <property type="match status" value="1"/>
</dbReference>
<dbReference type="InterPro" id="IPR005288">
    <property type="entry name" value="NadB"/>
</dbReference>
<dbReference type="PANTHER" id="PTHR42716:SF2">
    <property type="entry name" value="L-ASPARTATE OXIDASE, CHLOROPLASTIC"/>
    <property type="match status" value="1"/>
</dbReference>
<comment type="catalytic activity">
    <reaction evidence="10">
        <text>L-aspartate + O2 = iminosuccinate + H2O2</text>
        <dbReference type="Rhea" id="RHEA:25876"/>
        <dbReference type="ChEBI" id="CHEBI:15379"/>
        <dbReference type="ChEBI" id="CHEBI:16240"/>
        <dbReference type="ChEBI" id="CHEBI:29991"/>
        <dbReference type="ChEBI" id="CHEBI:77875"/>
        <dbReference type="EC" id="1.4.3.16"/>
    </reaction>
    <physiologicalReaction direction="left-to-right" evidence="10">
        <dbReference type="Rhea" id="RHEA:25877"/>
    </physiologicalReaction>
</comment>
<dbReference type="PANTHER" id="PTHR42716">
    <property type="entry name" value="L-ASPARTATE OXIDASE"/>
    <property type="match status" value="1"/>
</dbReference>
<dbReference type="Proteomes" id="UP001596990">
    <property type="component" value="Unassembled WGS sequence"/>
</dbReference>
<keyword evidence="9 12" id="KW-0560">Oxidoreductase</keyword>
<dbReference type="Pfam" id="PF00890">
    <property type="entry name" value="FAD_binding_2"/>
    <property type="match status" value="1"/>
</dbReference>
<dbReference type="SUPFAM" id="SSF46977">
    <property type="entry name" value="Succinate dehydrogenase/fumarate reductase flavoprotein C-terminal domain"/>
    <property type="match status" value="1"/>
</dbReference>
<comment type="caution">
    <text evidence="15">The sequence shown here is derived from an EMBL/GenBank/DDBJ whole genome shotgun (WGS) entry which is preliminary data.</text>
</comment>
<reference evidence="16" key="1">
    <citation type="journal article" date="2019" name="Int. J. Syst. Evol. Microbiol.">
        <title>The Global Catalogue of Microorganisms (GCM) 10K type strain sequencing project: providing services to taxonomists for standard genome sequencing and annotation.</title>
        <authorList>
            <consortium name="The Broad Institute Genomics Platform"/>
            <consortium name="The Broad Institute Genome Sequencing Center for Infectious Disease"/>
            <person name="Wu L."/>
            <person name="Ma J."/>
        </authorList>
    </citation>
    <scope>NUCLEOTIDE SEQUENCE [LARGE SCALE GENOMIC DNA]</scope>
    <source>
        <strain evidence="16">CCUG 56607</strain>
    </source>
</reference>
<evidence type="ECO:0000256" key="2">
    <source>
        <dbReference type="ARBA" id="ARBA00004950"/>
    </source>
</evidence>
<evidence type="ECO:0000256" key="1">
    <source>
        <dbReference type="ARBA" id="ARBA00001974"/>
    </source>
</evidence>
<keyword evidence="16" id="KW-1185">Reference proteome</keyword>
<dbReference type="InterPro" id="IPR015939">
    <property type="entry name" value="Fum_Rdtase/Succ_DH_flav-like_C"/>
</dbReference>
<comment type="cofactor">
    <cofactor evidence="1 12">
        <name>FAD</name>
        <dbReference type="ChEBI" id="CHEBI:57692"/>
    </cofactor>
</comment>
<dbReference type="SUPFAM" id="SSF56425">
    <property type="entry name" value="Succinate dehydrogenase/fumarate reductase flavoprotein, catalytic domain"/>
    <property type="match status" value="1"/>
</dbReference>
<evidence type="ECO:0000313" key="16">
    <source>
        <dbReference type="Proteomes" id="UP001596990"/>
    </source>
</evidence>
<comment type="pathway">
    <text evidence="2 12">Cofactor biosynthesis; NAD(+) biosynthesis; iminoaspartate from L-aspartate (oxidase route): step 1/1.</text>
</comment>
<evidence type="ECO:0000256" key="7">
    <source>
        <dbReference type="ARBA" id="ARBA00022642"/>
    </source>
</evidence>
<evidence type="ECO:0000256" key="8">
    <source>
        <dbReference type="ARBA" id="ARBA00022827"/>
    </source>
</evidence>
<comment type="function">
    <text evidence="12">Catalyzes the oxidation of L-aspartate to iminoaspartate.</text>
</comment>
<organism evidence="15 16">
    <name type="scientific">Thalassobacillus hwangdonensis</name>
    <dbReference type="NCBI Taxonomy" id="546108"/>
    <lineage>
        <taxon>Bacteria</taxon>
        <taxon>Bacillati</taxon>
        <taxon>Bacillota</taxon>
        <taxon>Bacilli</taxon>
        <taxon>Bacillales</taxon>
        <taxon>Bacillaceae</taxon>
        <taxon>Thalassobacillus</taxon>
    </lineage>
</organism>
<name>A0ABW3KZV8_9BACI</name>
<dbReference type="Gene3D" id="1.20.58.100">
    <property type="entry name" value="Fumarate reductase/succinate dehydrogenase flavoprotein-like, C-terminal domain"/>
    <property type="match status" value="1"/>
</dbReference>
<protein>
    <recommendedName>
        <fullName evidence="5 11">L-aspartate oxidase</fullName>
        <ecNumber evidence="4 11">1.4.3.16</ecNumber>
    </recommendedName>
</protein>
<dbReference type="EMBL" id="JBHTKL010000005">
    <property type="protein sequence ID" value="MFD1019381.1"/>
    <property type="molecule type" value="Genomic_DNA"/>
</dbReference>
<evidence type="ECO:0000256" key="9">
    <source>
        <dbReference type="ARBA" id="ARBA00023002"/>
    </source>
</evidence>
<dbReference type="InterPro" id="IPR003953">
    <property type="entry name" value="FAD-dep_OxRdtase_2_FAD-bd"/>
</dbReference>
<dbReference type="NCBIfam" id="NF005978">
    <property type="entry name" value="PRK08071.1"/>
    <property type="match status" value="1"/>
</dbReference>
<dbReference type="RefSeq" id="WP_386059173.1">
    <property type="nucleotide sequence ID" value="NZ_JBHTKL010000005.1"/>
</dbReference>
<evidence type="ECO:0000256" key="11">
    <source>
        <dbReference type="NCBIfam" id="TIGR00551"/>
    </source>
</evidence>
<dbReference type="Pfam" id="PF02910">
    <property type="entry name" value="Succ_DH_flav_C"/>
    <property type="match status" value="1"/>
</dbReference>
<proteinExistence type="inferred from homology"/>
<evidence type="ECO:0000259" key="13">
    <source>
        <dbReference type="Pfam" id="PF00890"/>
    </source>
</evidence>
<keyword evidence="8 12" id="KW-0274">FAD</keyword>
<feature type="domain" description="Fumarate reductase/succinate dehydrogenase flavoprotein-like C-terminal" evidence="14">
    <location>
        <begin position="415"/>
        <end position="509"/>
    </location>
</feature>
<evidence type="ECO:0000256" key="12">
    <source>
        <dbReference type="RuleBase" id="RU362049"/>
    </source>
</evidence>